<accession>A0A4Z0YBJ0</accession>
<keyword evidence="1" id="KW-0732">Signal</keyword>
<dbReference type="PANTHER" id="PTHR38123">
    <property type="entry name" value="CELL WALL SERINE-THREONINE-RICH GALACTOMANNOPROTEIN MP1 (AFU_ORTHOLOGUE AFUA_4G03240)"/>
    <property type="match status" value="1"/>
</dbReference>
<dbReference type="PANTHER" id="PTHR38123:SF6">
    <property type="entry name" value="CELL WALL SERINE-THREONINE-RICH GALACTOMANNOPROTEIN MP1 (AFU_ORTHOLOGUE AFUA_4G03240)"/>
    <property type="match status" value="1"/>
</dbReference>
<evidence type="ECO:0000256" key="1">
    <source>
        <dbReference type="SAM" id="SignalP"/>
    </source>
</evidence>
<dbReference type="Gene3D" id="1.20.1280.140">
    <property type="match status" value="1"/>
</dbReference>
<dbReference type="Proteomes" id="UP000297716">
    <property type="component" value="Unassembled WGS sequence"/>
</dbReference>
<dbReference type="STRING" id="37992.A0A4Z0YBJ0"/>
<evidence type="ECO:0000313" key="3">
    <source>
        <dbReference type="Proteomes" id="UP000297716"/>
    </source>
</evidence>
<gene>
    <name evidence="2" type="ORF">E0Z10_g8345</name>
</gene>
<dbReference type="Pfam" id="PF12296">
    <property type="entry name" value="HsbA"/>
    <property type="match status" value="1"/>
</dbReference>
<dbReference type="InterPro" id="IPR021054">
    <property type="entry name" value="Cell_wall_mannoprotein_1"/>
</dbReference>
<organism evidence="2 3">
    <name type="scientific">Xylaria hypoxylon</name>
    <dbReference type="NCBI Taxonomy" id="37992"/>
    <lineage>
        <taxon>Eukaryota</taxon>
        <taxon>Fungi</taxon>
        <taxon>Dikarya</taxon>
        <taxon>Ascomycota</taxon>
        <taxon>Pezizomycotina</taxon>
        <taxon>Sordariomycetes</taxon>
        <taxon>Xylariomycetidae</taxon>
        <taxon>Xylariales</taxon>
        <taxon>Xylariaceae</taxon>
        <taxon>Xylaria</taxon>
    </lineage>
</organism>
<dbReference type="AlphaFoldDB" id="A0A4Z0YBJ0"/>
<protein>
    <recommendedName>
        <fullName evidence="4">Cell wall protein</fullName>
    </recommendedName>
</protein>
<sequence>MKATIFLPVALAFTATAEMQLYSLPTPVKRDLATVTSVVAQISDAITQLDSSVKAFEKDGTQVQSDADNLVSTIKDGASAIISSGAISLNDALGLQDVATSLATAGGTLLADIESKKEAFQAAGLCGSVQSTITSIGSEVQSFVDSIVKQLPDDAQEVASQLTGGISSALTSGASALQCGSSDASSSSAATVETTAAAMLDSYPTSAIATSSAAAASGAVTVTVTAPCVCESTTSVSVPVVTPSVSVPYPTGSNSTSVLPTGAVTTTSTTSSTTTIATGGAVANGVGAVGLMAGFAAALFV</sequence>
<feature type="chain" id="PRO_5021234148" description="Cell wall protein" evidence="1">
    <location>
        <begin position="20"/>
        <end position="301"/>
    </location>
</feature>
<evidence type="ECO:0008006" key="4">
    <source>
        <dbReference type="Google" id="ProtNLM"/>
    </source>
</evidence>
<evidence type="ECO:0000313" key="2">
    <source>
        <dbReference type="EMBL" id="TGJ80417.1"/>
    </source>
</evidence>
<dbReference type="OrthoDB" id="2422134at2759"/>
<comment type="caution">
    <text evidence="2">The sequence shown here is derived from an EMBL/GenBank/DDBJ whole genome shotgun (WGS) entry which is preliminary data.</text>
</comment>
<keyword evidence="3" id="KW-1185">Reference proteome</keyword>
<dbReference type="GO" id="GO:0005576">
    <property type="term" value="C:extracellular region"/>
    <property type="evidence" value="ECO:0007669"/>
    <property type="project" value="TreeGrafter"/>
</dbReference>
<reference evidence="2 3" key="1">
    <citation type="submission" date="2019-03" db="EMBL/GenBank/DDBJ databases">
        <title>Draft genome sequence of Xylaria hypoxylon DSM 108379, a ubiquitous saprotrophic-parasitic fungi on hardwood.</title>
        <authorList>
            <person name="Buettner E."/>
            <person name="Leonhardt S."/>
            <person name="Gebauer A.M."/>
            <person name="Liers C."/>
            <person name="Hofrichter M."/>
            <person name="Kellner H."/>
        </authorList>
    </citation>
    <scope>NUCLEOTIDE SEQUENCE [LARGE SCALE GENOMIC DNA]</scope>
    <source>
        <strain evidence="2 3">DSM 108379</strain>
    </source>
</reference>
<proteinExistence type="predicted"/>
<feature type="signal peptide" evidence="1">
    <location>
        <begin position="1"/>
        <end position="19"/>
    </location>
</feature>
<name>A0A4Z0YBJ0_9PEZI</name>
<dbReference type="EMBL" id="SKBN01000222">
    <property type="protein sequence ID" value="TGJ80417.1"/>
    <property type="molecule type" value="Genomic_DNA"/>
</dbReference>